<dbReference type="Gene3D" id="3.40.190.10">
    <property type="entry name" value="Periplasmic binding protein-like II"/>
    <property type="match status" value="2"/>
</dbReference>
<evidence type="ECO:0000256" key="2">
    <source>
        <dbReference type="ARBA" id="ARBA00008520"/>
    </source>
</evidence>
<dbReference type="InterPro" id="IPR006059">
    <property type="entry name" value="SBP"/>
</dbReference>
<dbReference type="Proteomes" id="UP000289411">
    <property type="component" value="Unassembled WGS sequence"/>
</dbReference>
<evidence type="ECO:0000256" key="5">
    <source>
        <dbReference type="ARBA" id="ARBA00022448"/>
    </source>
</evidence>
<keyword evidence="6 9" id="KW-0732">Signal</keyword>
<evidence type="ECO:0000256" key="7">
    <source>
        <dbReference type="ARBA" id="ARBA00022764"/>
    </source>
</evidence>
<evidence type="ECO:0000256" key="4">
    <source>
        <dbReference type="ARBA" id="ARBA00017470"/>
    </source>
</evidence>
<dbReference type="GO" id="GO:0042597">
    <property type="term" value="C:periplasmic space"/>
    <property type="evidence" value="ECO:0007669"/>
    <property type="project" value="UniProtKB-SubCell"/>
</dbReference>
<comment type="function">
    <text evidence="8">Part of the ABC transporter complex UgpBAEC involved in sn-glycerol-3-phosphate (G3P) import. Binds G3P.</text>
</comment>
<comment type="subunit">
    <text evidence="3">The complex is composed of two ATP-binding proteins (UgpC), two transmembrane proteins (UgpA and UgpE) and a solute-binding protein (UgpB).</text>
</comment>
<evidence type="ECO:0000256" key="9">
    <source>
        <dbReference type="SAM" id="SignalP"/>
    </source>
</evidence>
<organism evidence="10 11">
    <name type="scientific">Lichenibacterium ramalinae</name>
    <dbReference type="NCBI Taxonomy" id="2316527"/>
    <lineage>
        <taxon>Bacteria</taxon>
        <taxon>Pseudomonadati</taxon>
        <taxon>Pseudomonadota</taxon>
        <taxon>Alphaproteobacteria</taxon>
        <taxon>Hyphomicrobiales</taxon>
        <taxon>Lichenihabitantaceae</taxon>
        <taxon>Lichenibacterium</taxon>
    </lineage>
</organism>
<dbReference type="PANTHER" id="PTHR43649:SF31">
    <property type="entry name" value="SN-GLYCEROL-3-PHOSPHATE-BINDING PERIPLASMIC PROTEIN UGPB"/>
    <property type="match status" value="1"/>
</dbReference>
<keyword evidence="11" id="KW-1185">Reference proteome</keyword>
<evidence type="ECO:0000256" key="6">
    <source>
        <dbReference type="ARBA" id="ARBA00022729"/>
    </source>
</evidence>
<evidence type="ECO:0000256" key="8">
    <source>
        <dbReference type="ARBA" id="ARBA00034473"/>
    </source>
</evidence>
<feature type="signal peptide" evidence="9">
    <location>
        <begin position="1"/>
        <end position="22"/>
    </location>
</feature>
<sequence length="445" mass="48565">MRRALLASAATLLILGTPAAQAEGRQKFEFWYGLTGQLGDVVQNQCKLFNDAQDKYEAVCVGQGGYDKAEQNTIAAYRSHQQPTIVQVYDAGTVNFLLSGAVYPADKFDQDFKLGIDWKSYYPAIRDFYGTSQGTMWSFPYNSSTAVLYWNKDAWAKIGKTAAPKTWEEFGEDLAALKKAGVECPFAHDFDPWPILEQFSAINAVPVATEENGFKGLDAKLTFNHTIFVDFMKDVKGWVDRGEAKLVTLSSGVNKRDAFANGVCASHLNSIADYSAIKAVAKPDLNFGVAMLPVYKGQERHNSTIGGASLWVMAGKSPAEYEAAAAFLKYVTAPRTGEEYIVDNTGYIPVTTAGQKLVEDNGFYKDPKHAGREVAIASLTASPVGPLTHGIRLGNYTSIRAIVRSELEAAFTGKKDMQAAMDDAVAQGNEVLSRYAQTMRGKTLP</sequence>
<dbReference type="SUPFAM" id="SSF53850">
    <property type="entry name" value="Periplasmic binding protein-like II"/>
    <property type="match status" value="1"/>
</dbReference>
<comment type="subcellular location">
    <subcellularLocation>
        <location evidence="1">Periplasm</location>
    </subcellularLocation>
</comment>
<keyword evidence="5" id="KW-0813">Transport</keyword>
<dbReference type="EMBL" id="QYBC01000012">
    <property type="protein sequence ID" value="RYB03986.1"/>
    <property type="molecule type" value="Genomic_DNA"/>
</dbReference>
<protein>
    <recommendedName>
        <fullName evidence="4">sn-glycerol-3-phosphate-binding periplasmic protein UgpB</fullName>
    </recommendedName>
</protein>
<evidence type="ECO:0000256" key="3">
    <source>
        <dbReference type="ARBA" id="ARBA00011557"/>
    </source>
</evidence>
<name>A0A4Q2REV0_9HYPH</name>
<reference evidence="10 11" key="2">
    <citation type="submission" date="2019-02" db="EMBL/GenBank/DDBJ databases">
        <title>'Lichenibacterium ramalinii' gen. nov. sp. nov., 'Lichenibacterium minor' gen. nov. sp. nov.</title>
        <authorList>
            <person name="Pankratov T."/>
        </authorList>
    </citation>
    <scope>NUCLEOTIDE SEQUENCE [LARGE SCALE GENOMIC DNA]</scope>
    <source>
        <strain evidence="10 11">RmlP001</strain>
    </source>
</reference>
<comment type="similarity">
    <text evidence="2">Belongs to the bacterial solute-binding protein 1 family.</text>
</comment>
<evidence type="ECO:0000256" key="1">
    <source>
        <dbReference type="ARBA" id="ARBA00004418"/>
    </source>
</evidence>
<dbReference type="OrthoDB" id="9762335at2"/>
<evidence type="ECO:0000313" key="10">
    <source>
        <dbReference type="EMBL" id="RYB03986.1"/>
    </source>
</evidence>
<feature type="chain" id="PRO_5020307340" description="sn-glycerol-3-phosphate-binding periplasmic protein UgpB" evidence="9">
    <location>
        <begin position="23"/>
        <end position="445"/>
    </location>
</feature>
<dbReference type="InterPro" id="IPR050490">
    <property type="entry name" value="Bact_solute-bd_prot1"/>
</dbReference>
<dbReference type="Pfam" id="PF13416">
    <property type="entry name" value="SBP_bac_8"/>
    <property type="match status" value="1"/>
</dbReference>
<dbReference type="AlphaFoldDB" id="A0A4Q2REV0"/>
<evidence type="ECO:0000313" key="11">
    <source>
        <dbReference type="Proteomes" id="UP000289411"/>
    </source>
</evidence>
<reference evidence="10 11" key="1">
    <citation type="submission" date="2018-09" db="EMBL/GenBank/DDBJ databases">
        <authorList>
            <person name="Grouzdev D.S."/>
            <person name="Krutkina M.S."/>
        </authorList>
    </citation>
    <scope>NUCLEOTIDE SEQUENCE [LARGE SCALE GENOMIC DNA]</scope>
    <source>
        <strain evidence="10 11">RmlP001</strain>
    </source>
</reference>
<comment type="caution">
    <text evidence="10">The sequence shown here is derived from an EMBL/GenBank/DDBJ whole genome shotgun (WGS) entry which is preliminary data.</text>
</comment>
<keyword evidence="7" id="KW-0574">Periplasm</keyword>
<accession>A0A4Q2REV0</accession>
<gene>
    <name evidence="10" type="ORF">D3272_15475</name>
</gene>
<dbReference type="PANTHER" id="PTHR43649">
    <property type="entry name" value="ARABINOSE-BINDING PROTEIN-RELATED"/>
    <property type="match status" value="1"/>
</dbReference>
<proteinExistence type="inferred from homology"/>
<dbReference type="RefSeq" id="WP_129220107.1">
    <property type="nucleotide sequence ID" value="NZ_QYBC01000012.1"/>
</dbReference>